<keyword evidence="2" id="KW-0732">Signal</keyword>
<feature type="chain" id="PRO_5043508036" evidence="2">
    <location>
        <begin position="23"/>
        <end position="288"/>
    </location>
</feature>
<name>A0AAV9I1C9_9PEZI</name>
<keyword evidence="4" id="KW-1185">Reference proteome</keyword>
<protein>
    <submittedName>
        <fullName evidence="3">Uncharacterized protein</fullName>
    </submittedName>
</protein>
<evidence type="ECO:0000313" key="3">
    <source>
        <dbReference type="EMBL" id="KAK4466842.1"/>
    </source>
</evidence>
<proteinExistence type="predicted"/>
<reference evidence="3" key="1">
    <citation type="journal article" date="2023" name="Mol. Phylogenet. Evol.">
        <title>Genome-scale phylogeny and comparative genomics of the fungal order Sordariales.</title>
        <authorList>
            <person name="Hensen N."/>
            <person name="Bonometti L."/>
            <person name="Westerberg I."/>
            <person name="Brannstrom I.O."/>
            <person name="Guillou S."/>
            <person name="Cros-Aarteil S."/>
            <person name="Calhoun S."/>
            <person name="Haridas S."/>
            <person name="Kuo A."/>
            <person name="Mondo S."/>
            <person name="Pangilinan J."/>
            <person name="Riley R."/>
            <person name="LaButti K."/>
            <person name="Andreopoulos B."/>
            <person name="Lipzen A."/>
            <person name="Chen C."/>
            <person name="Yan M."/>
            <person name="Daum C."/>
            <person name="Ng V."/>
            <person name="Clum A."/>
            <person name="Steindorff A."/>
            <person name="Ohm R.A."/>
            <person name="Martin F."/>
            <person name="Silar P."/>
            <person name="Natvig D.O."/>
            <person name="Lalanne C."/>
            <person name="Gautier V."/>
            <person name="Ament-Velasquez S.L."/>
            <person name="Kruys A."/>
            <person name="Hutchinson M.I."/>
            <person name="Powell A.J."/>
            <person name="Barry K."/>
            <person name="Miller A.N."/>
            <person name="Grigoriev I.V."/>
            <person name="Debuchy R."/>
            <person name="Gladieux P."/>
            <person name="Hiltunen Thoren M."/>
            <person name="Johannesson H."/>
        </authorList>
    </citation>
    <scope>NUCLEOTIDE SEQUENCE</scope>
    <source>
        <strain evidence="3">PSN324</strain>
    </source>
</reference>
<organism evidence="3 4">
    <name type="scientific">Cladorrhinum samala</name>
    <dbReference type="NCBI Taxonomy" id="585594"/>
    <lineage>
        <taxon>Eukaryota</taxon>
        <taxon>Fungi</taxon>
        <taxon>Dikarya</taxon>
        <taxon>Ascomycota</taxon>
        <taxon>Pezizomycotina</taxon>
        <taxon>Sordariomycetes</taxon>
        <taxon>Sordariomycetidae</taxon>
        <taxon>Sordariales</taxon>
        <taxon>Podosporaceae</taxon>
        <taxon>Cladorrhinum</taxon>
    </lineage>
</organism>
<accession>A0AAV9I1C9</accession>
<dbReference type="Proteomes" id="UP001321749">
    <property type="component" value="Unassembled WGS sequence"/>
</dbReference>
<sequence>MQPSLHFLGAVLLSILTVPAVGQQHQQQQLEQRYKSAEDGPEKLEECGCWPIYQAMLRCQKISGNSTATADCVCIPNPKGWYSSFNGCRACVAYRSWSDDNFFDNYARTIQQLFVSCTEIGGAVTSDGGSICASNAQWRACTGLREGGRGVKEPSWASYEIFGTSNKGNGTQVLNIAEYREDSEDTGKETATGTDTTTKTTATATATESDGGEVETTASSSTTTTVETPTSRGSAGVTATTATTGASAATGSADQSSAVGRLAVGGSWVMETVFGVAVIASAVTAALV</sequence>
<evidence type="ECO:0000313" key="4">
    <source>
        <dbReference type="Proteomes" id="UP001321749"/>
    </source>
</evidence>
<comment type="caution">
    <text evidence="3">The sequence shown here is derived from an EMBL/GenBank/DDBJ whole genome shotgun (WGS) entry which is preliminary data.</text>
</comment>
<feature type="signal peptide" evidence="2">
    <location>
        <begin position="1"/>
        <end position="22"/>
    </location>
</feature>
<reference evidence="3" key="2">
    <citation type="submission" date="2023-06" db="EMBL/GenBank/DDBJ databases">
        <authorList>
            <consortium name="Lawrence Berkeley National Laboratory"/>
            <person name="Mondo S.J."/>
            <person name="Hensen N."/>
            <person name="Bonometti L."/>
            <person name="Westerberg I."/>
            <person name="Brannstrom I.O."/>
            <person name="Guillou S."/>
            <person name="Cros-Aarteil S."/>
            <person name="Calhoun S."/>
            <person name="Haridas S."/>
            <person name="Kuo A."/>
            <person name="Pangilinan J."/>
            <person name="Riley R."/>
            <person name="Labutti K."/>
            <person name="Andreopoulos B."/>
            <person name="Lipzen A."/>
            <person name="Chen C."/>
            <person name="Yanf M."/>
            <person name="Daum C."/>
            <person name="Ng V."/>
            <person name="Clum A."/>
            <person name="Steindorff A."/>
            <person name="Ohm R."/>
            <person name="Martin F."/>
            <person name="Silar P."/>
            <person name="Natvig D."/>
            <person name="Lalanne C."/>
            <person name="Gautier V."/>
            <person name="Ament-Velasquez S.L."/>
            <person name="Kruys A."/>
            <person name="Hutchinson M.I."/>
            <person name="Powell A.J."/>
            <person name="Barry K."/>
            <person name="Miller A.N."/>
            <person name="Grigoriev I.V."/>
            <person name="Debuchy R."/>
            <person name="Gladieux P."/>
            <person name="Thoren M.H."/>
            <person name="Johannesson H."/>
        </authorList>
    </citation>
    <scope>NUCLEOTIDE SEQUENCE</scope>
    <source>
        <strain evidence="3">PSN324</strain>
    </source>
</reference>
<dbReference type="AlphaFoldDB" id="A0AAV9I1C9"/>
<evidence type="ECO:0000256" key="1">
    <source>
        <dbReference type="SAM" id="MobiDB-lite"/>
    </source>
</evidence>
<evidence type="ECO:0000256" key="2">
    <source>
        <dbReference type="SAM" id="SignalP"/>
    </source>
</evidence>
<dbReference type="EMBL" id="MU864929">
    <property type="protein sequence ID" value="KAK4466842.1"/>
    <property type="molecule type" value="Genomic_DNA"/>
</dbReference>
<feature type="compositionally biased region" description="Low complexity" evidence="1">
    <location>
        <begin position="189"/>
        <end position="239"/>
    </location>
</feature>
<feature type="region of interest" description="Disordered" evidence="1">
    <location>
        <begin position="179"/>
        <end position="239"/>
    </location>
</feature>
<gene>
    <name evidence="3" type="ORF">QBC42DRAFT_215724</name>
</gene>